<proteinExistence type="predicted"/>
<evidence type="ECO:0000313" key="2">
    <source>
        <dbReference type="Proteomes" id="UP000616151"/>
    </source>
</evidence>
<dbReference type="Proteomes" id="UP000616151">
    <property type="component" value="Unassembled WGS sequence"/>
</dbReference>
<reference evidence="1" key="1">
    <citation type="submission" date="2021-01" db="EMBL/GenBank/DDBJ databases">
        <authorList>
            <person name="Sun Q."/>
        </authorList>
    </citation>
    <scope>NUCLEOTIDE SEQUENCE</scope>
    <source>
        <strain evidence="1">YIM B02566</strain>
    </source>
</reference>
<protein>
    <submittedName>
        <fullName evidence="1">DUF1217 domain-containing protein</fullName>
    </submittedName>
</protein>
<organism evidence="1 2">
    <name type="scientific">Taklimakanibacter albus</name>
    <dbReference type="NCBI Taxonomy" id="2800327"/>
    <lineage>
        <taxon>Bacteria</taxon>
        <taxon>Pseudomonadati</taxon>
        <taxon>Pseudomonadota</taxon>
        <taxon>Alphaproteobacteria</taxon>
        <taxon>Hyphomicrobiales</taxon>
        <taxon>Aestuariivirgaceae</taxon>
        <taxon>Taklimakanibacter</taxon>
    </lineage>
</organism>
<dbReference type="EMBL" id="JAENHL010000008">
    <property type="protein sequence ID" value="MBK1869657.1"/>
    <property type="molecule type" value="Genomic_DNA"/>
</dbReference>
<accession>A0ACC5RAN6</accession>
<gene>
    <name evidence="1" type="ORF">JHL16_25070</name>
</gene>
<sequence length="260" mass="28542">MLTTSASYRMITANMTRSLERVAAQPVNSREAAYYLKAIEDVKSIDDFIKNDRVFSFAMKAFGLSDMTYAKAFVRKALTEGVDSKDAFVNKLSDPRYKDFVSTFNFQRYGEATTVFASVRQGVVDKYVRQSLEEEAGKGNEGVRLALYFERKAPSATSVYGLMGDKALLQVVQTALGIPAAAGRANIDAQAKMISERLDIKDIKDPTKLKNFLTRFASMWEANNPSSAATSPAVLIGQPVEKGINTSILMGLQKLKLGGS</sequence>
<keyword evidence="2" id="KW-1185">Reference proteome</keyword>
<evidence type="ECO:0000313" key="1">
    <source>
        <dbReference type="EMBL" id="MBK1869657.1"/>
    </source>
</evidence>
<comment type="caution">
    <text evidence="1">The sequence shown here is derived from an EMBL/GenBank/DDBJ whole genome shotgun (WGS) entry which is preliminary data.</text>
</comment>
<name>A0ACC5RAN6_9HYPH</name>